<evidence type="ECO:0000313" key="1">
    <source>
        <dbReference type="EMBL" id="KAK6753935.1"/>
    </source>
</evidence>
<organism evidence="1 2">
    <name type="scientific">Necator americanus</name>
    <name type="common">Human hookworm</name>
    <dbReference type="NCBI Taxonomy" id="51031"/>
    <lineage>
        <taxon>Eukaryota</taxon>
        <taxon>Metazoa</taxon>
        <taxon>Ecdysozoa</taxon>
        <taxon>Nematoda</taxon>
        <taxon>Chromadorea</taxon>
        <taxon>Rhabditida</taxon>
        <taxon>Rhabditina</taxon>
        <taxon>Rhabditomorpha</taxon>
        <taxon>Strongyloidea</taxon>
        <taxon>Ancylostomatidae</taxon>
        <taxon>Bunostominae</taxon>
        <taxon>Necator</taxon>
    </lineage>
</organism>
<dbReference type="EMBL" id="JAVFWL010000005">
    <property type="protein sequence ID" value="KAK6753935.1"/>
    <property type="molecule type" value="Genomic_DNA"/>
</dbReference>
<gene>
    <name evidence="1" type="primary">Necator_chrV.g17909</name>
    <name evidence="1" type="ORF">RB195_013119</name>
</gene>
<dbReference type="SUPFAM" id="SSF101887">
    <property type="entry name" value="Apyrase"/>
    <property type="match status" value="1"/>
</dbReference>
<sequence length="404" mass="45785">MLSQLRTTTCTRLLPSLRYISIQSTIKYFNPHCNPKNPKILELSEITDAYGRIKMGLVGAGSGQEEELKPWSKNLIRARRHDESLTLFSKGPAKEVKDDESRKFDFLIVTDNDEDATAPKSQWRAITRKGVLKLSKDNSTAHVEWDSKSSDQELMSGFSYKGRGMELSDLTEYRGRILAPDDKTGIIFEIKKNQALPWVILNSGPGNTTSGMKTEWLTTKGSHLYAGGHGVEYRDENGEIFSEDQMWVKVIFNRGEVRNLNWKDFYIKIREAAGIRSPGYLTHEAVQWSEIQRKWFFLPRKASNTVYNSKADETKGTNLLIIAEPDFSSIKVVKVGLLEHPERGFSAFAFIPGTNDELIAALKSKEVKGEAAASFITVFNTRGEILMKDQALEKDYKFEGIYFL</sequence>
<evidence type="ECO:0008006" key="3">
    <source>
        <dbReference type="Google" id="ProtNLM"/>
    </source>
</evidence>
<dbReference type="InterPro" id="IPR036258">
    <property type="entry name" value="Apyrase_sf"/>
</dbReference>
<dbReference type="PANTHER" id="PTHR13023:SF2">
    <property type="entry name" value="SOLUBLE CALCIUM-ACTIVATED NUCLEOTIDASE 1"/>
    <property type="match status" value="1"/>
</dbReference>
<protein>
    <recommendedName>
        <fullName evidence="3">Apyrase</fullName>
    </recommendedName>
</protein>
<dbReference type="PANTHER" id="PTHR13023">
    <property type="entry name" value="APYRASE"/>
    <property type="match status" value="1"/>
</dbReference>
<proteinExistence type="predicted"/>
<dbReference type="Proteomes" id="UP001303046">
    <property type="component" value="Unassembled WGS sequence"/>
</dbReference>
<accession>A0ABR1DU27</accession>
<comment type="caution">
    <text evidence="1">The sequence shown here is derived from an EMBL/GenBank/DDBJ whole genome shotgun (WGS) entry which is preliminary data.</text>
</comment>
<keyword evidence="2" id="KW-1185">Reference proteome</keyword>
<dbReference type="InterPro" id="IPR009283">
    <property type="entry name" value="Apyrase"/>
</dbReference>
<name>A0ABR1DU27_NECAM</name>
<dbReference type="Gene3D" id="2.120.10.100">
    <property type="entry name" value="Apyrase"/>
    <property type="match status" value="1"/>
</dbReference>
<evidence type="ECO:0000313" key="2">
    <source>
        <dbReference type="Proteomes" id="UP001303046"/>
    </source>
</evidence>
<dbReference type="Pfam" id="PF06079">
    <property type="entry name" value="Apyrase"/>
    <property type="match status" value="1"/>
</dbReference>
<reference evidence="1 2" key="1">
    <citation type="submission" date="2023-08" db="EMBL/GenBank/DDBJ databases">
        <title>A Necator americanus chromosomal reference genome.</title>
        <authorList>
            <person name="Ilik V."/>
            <person name="Petrzelkova K.J."/>
            <person name="Pardy F."/>
            <person name="Fuh T."/>
            <person name="Niatou-Singa F.S."/>
            <person name="Gouil Q."/>
            <person name="Baker L."/>
            <person name="Ritchie M.E."/>
            <person name="Jex A.R."/>
            <person name="Gazzola D."/>
            <person name="Li H."/>
            <person name="Toshio Fujiwara R."/>
            <person name="Zhan B."/>
            <person name="Aroian R.V."/>
            <person name="Pafco B."/>
            <person name="Schwarz E.M."/>
        </authorList>
    </citation>
    <scope>NUCLEOTIDE SEQUENCE [LARGE SCALE GENOMIC DNA]</scope>
    <source>
        <strain evidence="1 2">Aroian</strain>
        <tissue evidence="1">Whole animal</tissue>
    </source>
</reference>